<dbReference type="EMBL" id="CP051167">
    <property type="protein sequence ID" value="QIZ69908.1"/>
    <property type="molecule type" value="Genomic_DNA"/>
</dbReference>
<feature type="domain" description="CHAT" evidence="2">
    <location>
        <begin position="637"/>
        <end position="922"/>
    </location>
</feature>
<evidence type="ECO:0000313" key="3">
    <source>
        <dbReference type="EMBL" id="QIZ69908.1"/>
    </source>
</evidence>
<feature type="repeat" description="TPR" evidence="1">
    <location>
        <begin position="131"/>
        <end position="164"/>
    </location>
</feature>
<dbReference type="InterPro" id="IPR019734">
    <property type="entry name" value="TPR_rpt"/>
</dbReference>
<dbReference type="SMART" id="SM00028">
    <property type="entry name" value="TPR"/>
    <property type="match status" value="5"/>
</dbReference>
<evidence type="ECO:0000313" key="4">
    <source>
        <dbReference type="Proteomes" id="UP000500857"/>
    </source>
</evidence>
<dbReference type="InterPro" id="IPR024983">
    <property type="entry name" value="CHAT_dom"/>
</dbReference>
<keyword evidence="4" id="KW-1185">Reference proteome</keyword>
<dbReference type="AlphaFoldDB" id="A0A6H1TTH2"/>
<dbReference type="RefSeq" id="WP_168568065.1">
    <property type="nucleotide sequence ID" value="NZ_CP051167.1"/>
</dbReference>
<name>A0A6H1TTH2_9CYAN</name>
<dbReference type="Gene3D" id="1.25.40.10">
    <property type="entry name" value="Tetratricopeptide repeat domain"/>
    <property type="match status" value="2"/>
</dbReference>
<dbReference type="KEGG" id="oxy:HCG48_04365"/>
<proteinExistence type="predicted"/>
<organism evidence="3 4">
    <name type="scientific">Oxynema aestuarii AP17</name>
    <dbReference type="NCBI Taxonomy" id="2064643"/>
    <lineage>
        <taxon>Bacteria</taxon>
        <taxon>Bacillati</taxon>
        <taxon>Cyanobacteriota</taxon>
        <taxon>Cyanophyceae</taxon>
        <taxon>Oscillatoriophycideae</taxon>
        <taxon>Oscillatoriales</taxon>
        <taxon>Oscillatoriaceae</taxon>
        <taxon>Oxynema</taxon>
        <taxon>Oxynema aestuarii</taxon>
    </lineage>
</organism>
<reference evidence="3 4" key="1">
    <citation type="submission" date="2020-04" db="EMBL/GenBank/DDBJ databases">
        <authorList>
            <person name="Basu S."/>
            <person name="Maruthanayagam V."/>
            <person name="Chakraborty S."/>
            <person name="Pramanik A."/>
            <person name="Mukherjee J."/>
            <person name="Brink B."/>
        </authorList>
    </citation>
    <scope>NUCLEOTIDE SEQUENCE [LARGE SCALE GENOMIC DNA]</scope>
    <source>
        <strain evidence="3 4">AP17</strain>
    </source>
</reference>
<dbReference type="SUPFAM" id="SSF48452">
    <property type="entry name" value="TPR-like"/>
    <property type="match status" value="2"/>
</dbReference>
<evidence type="ECO:0000256" key="1">
    <source>
        <dbReference type="PROSITE-ProRule" id="PRU00339"/>
    </source>
</evidence>
<sequence>MKFDRGRSIVKRRIFIAGLLLFSLLLPVVTHRAIAQTPVAIVVQAQADGFQLGEDARQFYRSRQYDRAVRRWREAIDAFARRGDRLNQARSLNNLSLSYQHLGDWQKAREAIADSLGLLAGTTREEIDAIAHAYRVRGRLQLALGRAENALESWQQAIELYNRLGDREAVRRTAIDRAQAFKRLGFYPRSCETILSLLDLDATRCEAIGRQKPDELISKLDRLTPTDSDLFALKELGDLLAIVGYPRHAKAVLNYTLERSRTQPYLDLQPSLLLSLGNTHRILEQVERAIDRYQTAEIKTSDPVLKLRARLNQLSLQVAGDRLQNSAILSPMSLSKIREDLDRLPPSSTAIELRLNFIHSLACLQTQHNPVPLDLASPIFRGCHTENQNNFKPTNLPSWDEITTQVQIADRQAESIGNPRLQAQITGYAGAIAQQQQQLKLAEELTKNALQIAESLNSPEFGYRWQWQLGRLEVIKGNRDRAIAAYRLAFENLQILRGDLVAINPDIQFNFRDSVEPVYREYVDLLLKPERVSQANLKQARKAIEALQLAELNDFFREACLDAKPEQIDRVVDQAQIPSAVVYAIVLTDRVEVIVKLPQKQELQRYRTWISQSQIRETLNELSDRLSDRTRLAIEIQELSQQFYDWLIRPGESLLEANSINTLVFVLDSQLRNLPMSVLHDGDRYLIEKYAIALTPGLQLLNPRPLTELELTPLTAGLSEERTLQERNLKFSPLPNVPIELTEIESILPKTQTLLNREFVTPELQEKLKKSNYNIVHLATHGQFSSNLEDTFILTWDALLDIDRLNNLLERDRDRAVGAIELLVLSACETASGDNRATLGLAGVAVKAGARSTLATLWSVNDESTAQFMEQFYRKLIQIKANQNIGKAEVLRQAQLSLLANQDTDKKWNRPYYWAPFILVGNWL</sequence>
<evidence type="ECO:0000259" key="2">
    <source>
        <dbReference type="Pfam" id="PF12770"/>
    </source>
</evidence>
<gene>
    <name evidence="3" type="ORF">HCG48_04365</name>
</gene>
<accession>A0A6H1TTH2</accession>
<dbReference type="PANTHER" id="PTHR10098">
    <property type="entry name" value="RAPSYN-RELATED"/>
    <property type="match status" value="1"/>
</dbReference>
<dbReference type="InterPro" id="IPR011990">
    <property type="entry name" value="TPR-like_helical_dom_sf"/>
</dbReference>
<dbReference type="Proteomes" id="UP000500857">
    <property type="component" value="Chromosome"/>
</dbReference>
<dbReference type="PANTHER" id="PTHR10098:SF112">
    <property type="entry name" value="SLR0380 PROTEIN"/>
    <property type="match status" value="1"/>
</dbReference>
<dbReference type="PROSITE" id="PS50005">
    <property type="entry name" value="TPR"/>
    <property type="match status" value="1"/>
</dbReference>
<dbReference type="Pfam" id="PF12770">
    <property type="entry name" value="CHAT"/>
    <property type="match status" value="1"/>
</dbReference>
<protein>
    <submittedName>
        <fullName evidence="3">CHAT domain-containing protein</fullName>
    </submittedName>
</protein>
<keyword evidence="1" id="KW-0802">TPR repeat</keyword>